<organism evidence="4 5">
    <name type="scientific">Pelotomaculum schinkii</name>
    <dbReference type="NCBI Taxonomy" id="78350"/>
    <lineage>
        <taxon>Bacteria</taxon>
        <taxon>Bacillati</taxon>
        <taxon>Bacillota</taxon>
        <taxon>Clostridia</taxon>
        <taxon>Eubacteriales</taxon>
        <taxon>Desulfotomaculaceae</taxon>
        <taxon>Pelotomaculum</taxon>
    </lineage>
</organism>
<dbReference type="AlphaFoldDB" id="A0A4Y7RGE5"/>
<keyword evidence="5" id="KW-1185">Reference proteome</keyword>
<dbReference type="PANTHER" id="PTHR43479">
    <property type="entry name" value="ACREF/ENVCD OPERON REPRESSOR-RELATED"/>
    <property type="match status" value="1"/>
</dbReference>
<gene>
    <name evidence="4" type="primary">fadR_1</name>
    <name evidence="4" type="ORF">Psch_01441</name>
</gene>
<dbReference type="InterPro" id="IPR009057">
    <property type="entry name" value="Homeodomain-like_sf"/>
</dbReference>
<dbReference type="SUPFAM" id="SSF48498">
    <property type="entry name" value="Tetracyclin repressor-like, C-terminal domain"/>
    <property type="match status" value="1"/>
</dbReference>
<feature type="DNA-binding region" description="H-T-H motif" evidence="2">
    <location>
        <begin position="35"/>
        <end position="54"/>
    </location>
</feature>
<dbReference type="InterPro" id="IPR050624">
    <property type="entry name" value="HTH-type_Tx_Regulator"/>
</dbReference>
<name>A0A4Y7RGE5_9FIRM</name>
<dbReference type="GO" id="GO:0003677">
    <property type="term" value="F:DNA binding"/>
    <property type="evidence" value="ECO:0007669"/>
    <property type="project" value="UniProtKB-UniRule"/>
</dbReference>
<comment type="caution">
    <text evidence="4">The sequence shown here is derived from an EMBL/GenBank/DDBJ whole genome shotgun (WGS) entry which is preliminary data.</text>
</comment>
<reference evidence="4 5" key="1">
    <citation type="journal article" date="2018" name="Environ. Microbiol.">
        <title>Novel energy conservation strategies and behaviour of Pelotomaculum schinkii driving syntrophic propionate catabolism.</title>
        <authorList>
            <person name="Hidalgo-Ahumada C.A.P."/>
            <person name="Nobu M.K."/>
            <person name="Narihiro T."/>
            <person name="Tamaki H."/>
            <person name="Liu W.T."/>
            <person name="Kamagata Y."/>
            <person name="Stams A.J.M."/>
            <person name="Imachi H."/>
            <person name="Sousa D.Z."/>
        </authorList>
    </citation>
    <scope>NUCLEOTIDE SEQUENCE [LARGE SCALE GENOMIC DNA]</scope>
    <source>
        <strain evidence="4 5">HH</strain>
    </source>
</reference>
<dbReference type="Gene3D" id="1.10.357.10">
    <property type="entry name" value="Tetracycline Repressor, domain 2"/>
    <property type="match status" value="1"/>
</dbReference>
<proteinExistence type="predicted"/>
<dbReference type="PANTHER" id="PTHR43479:SF11">
    <property type="entry name" value="ACREF_ENVCD OPERON REPRESSOR-RELATED"/>
    <property type="match status" value="1"/>
</dbReference>
<dbReference type="PROSITE" id="PS50977">
    <property type="entry name" value="HTH_TETR_2"/>
    <property type="match status" value="1"/>
</dbReference>
<evidence type="ECO:0000256" key="2">
    <source>
        <dbReference type="PROSITE-ProRule" id="PRU00335"/>
    </source>
</evidence>
<evidence type="ECO:0000313" key="4">
    <source>
        <dbReference type="EMBL" id="TEB07886.1"/>
    </source>
</evidence>
<feature type="domain" description="HTH tetR-type" evidence="3">
    <location>
        <begin position="12"/>
        <end position="72"/>
    </location>
</feature>
<keyword evidence="1 2" id="KW-0238">DNA-binding</keyword>
<sequence>MAKITSRAKQAEITKNKIYECGVKLVRKHGFDQVTVEQIAKEAGVSVGTYYYYFASKYELFREIFKRADDYFVTDVAGQLKADDCKGQIVEYFEKYVDLNYADGIEMIKKLYTSENKMFLTKGRAMQTILQSIIEEWQVKAQIPKHKSAAEITRMLFIAARGVVFDWCLHDGETDLKNEMKNIISNMVDGFMFKKERC</sequence>
<dbReference type="InterPro" id="IPR001647">
    <property type="entry name" value="HTH_TetR"/>
</dbReference>
<dbReference type="EMBL" id="QFGA01000001">
    <property type="protein sequence ID" value="TEB07886.1"/>
    <property type="molecule type" value="Genomic_DNA"/>
</dbReference>
<evidence type="ECO:0000256" key="1">
    <source>
        <dbReference type="ARBA" id="ARBA00023125"/>
    </source>
</evidence>
<dbReference type="Pfam" id="PF00440">
    <property type="entry name" value="TetR_N"/>
    <property type="match status" value="1"/>
</dbReference>
<dbReference type="RefSeq" id="WP_190239668.1">
    <property type="nucleotide sequence ID" value="NZ_QFGA01000001.1"/>
</dbReference>
<dbReference type="Proteomes" id="UP000298324">
    <property type="component" value="Unassembled WGS sequence"/>
</dbReference>
<protein>
    <submittedName>
        <fullName evidence="4">Fatty acid metabolism regulator protein</fullName>
    </submittedName>
</protein>
<dbReference type="SUPFAM" id="SSF46689">
    <property type="entry name" value="Homeodomain-like"/>
    <property type="match status" value="1"/>
</dbReference>
<accession>A0A4Y7RGE5</accession>
<dbReference type="PRINTS" id="PR00455">
    <property type="entry name" value="HTHTETR"/>
</dbReference>
<dbReference type="InterPro" id="IPR036271">
    <property type="entry name" value="Tet_transcr_reg_TetR-rel_C_sf"/>
</dbReference>
<evidence type="ECO:0000313" key="5">
    <source>
        <dbReference type="Proteomes" id="UP000298324"/>
    </source>
</evidence>
<evidence type="ECO:0000259" key="3">
    <source>
        <dbReference type="PROSITE" id="PS50977"/>
    </source>
</evidence>